<sequence length="138" mass="14498">MAWAGTLTKTAIDGQEVLELDFTGFDANGEESHALSPVDGYDRWQATDAVMYVTAAHASAVTDAVDIALQGSAFGVQWTDLISITDADVDNGGGTAEDSAEVAATRFAPSAYQYFRILCTTVGAGNTLRAFVKLTKAP</sequence>
<reference evidence="1" key="1">
    <citation type="journal article" date="2015" name="Nature">
        <title>Complex archaea that bridge the gap between prokaryotes and eukaryotes.</title>
        <authorList>
            <person name="Spang A."/>
            <person name="Saw J.H."/>
            <person name="Jorgensen S.L."/>
            <person name="Zaremba-Niedzwiedzka K."/>
            <person name="Martijn J."/>
            <person name="Lind A.E."/>
            <person name="van Eijk R."/>
            <person name="Schleper C."/>
            <person name="Guy L."/>
            <person name="Ettema T.J."/>
        </authorList>
    </citation>
    <scope>NUCLEOTIDE SEQUENCE</scope>
</reference>
<name>A0A0F9RQX1_9ZZZZ</name>
<proteinExistence type="predicted"/>
<accession>A0A0F9RQX1</accession>
<dbReference type="EMBL" id="LAZR01000746">
    <property type="protein sequence ID" value="KKN58855.1"/>
    <property type="molecule type" value="Genomic_DNA"/>
</dbReference>
<comment type="caution">
    <text evidence="1">The sequence shown here is derived from an EMBL/GenBank/DDBJ whole genome shotgun (WGS) entry which is preliminary data.</text>
</comment>
<gene>
    <name evidence="1" type="ORF">LCGC14_0547620</name>
</gene>
<protein>
    <submittedName>
        <fullName evidence="1">Uncharacterized protein</fullName>
    </submittedName>
</protein>
<evidence type="ECO:0000313" key="1">
    <source>
        <dbReference type="EMBL" id="KKN58855.1"/>
    </source>
</evidence>
<dbReference type="AlphaFoldDB" id="A0A0F9RQX1"/>
<organism evidence="1">
    <name type="scientific">marine sediment metagenome</name>
    <dbReference type="NCBI Taxonomy" id="412755"/>
    <lineage>
        <taxon>unclassified sequences</taxon>
        <taxon>metagenomes</taxon>
        <taxon>ecological metagenomes</taxon>
    </lineage>
</organism>